<dbReference type="CDD" id="cd00093">
    <property type="entry name" value="HTH_XRE"/>
    <property type="match status" value="1"/>
</dbReference>
<dbReference type="EMBL" id="RKQZ01000001">
    <property type="protein sequence ID" value="RPF21616.1"/>
    <property type="molecule type" value="Genomic_DNA"/>
</dbReference>
<dbReference type="AlphaFoldDB" id="A0A3N4YQ52"/>
<dbReference type="GO" id="GO:0003677">
    <property type="term" value="F:DNA binding"/>
    <property type="evidence" value="ECO:0007669"/>
    <property type="project" value="InterPro"/>
</dbReference>
<dbReference type="InterPro" id="IPR010982">
    <property type="entry name" value="Lambda_DNA-bd_dom_sf"/>
</dbReference>
<evidence type="ECO:0000313" key="4">
    <source>
        <dbReference type="Proteomes" id="UP000280501"/>
    </source>
</evidence>
<protein>
    <submittedName>
        <fullName evidence="3">Helix-turn-helix protein</fullName>
    </submittedName>
</protein>
<evidence type="ECO:0000256" key="1">
    <source>
        <dbReference type="SAM" id="MobiDB-lite"/>
    </source>
</evidence>
<accession>A0A3N4YQ52</accession>
<dbReference type="InterPro" id="IPR001387">
    <property type="entry name" value="Cro/C1-type_HTH"/>
</dbReference>
<gene>
    <name evidence="3" type="ORF">EDD34_2247</name>
</gene>
<comment type="caution">
    <text evidence="3">The sequence shown here is derived from an EMBL/GenBank/DDBJ whole genome shotgun (WGS) entry which is preliminary data.</text>
</comment>
<reference evidence="3 4" key="1">
    <citation type="submission" date="2018-11" db="EMBL/GenBank/DDBJ databases">
        <title>Sequencing the genomes of 1000 actinobacteria strains.</title>
        <authorList>
            <person name="Klenk H.-P."/>
        </authorList>
    </citation>
    <scope>NUCLEOTIDE SEQUENCE [LARGE SCALE GENOMIC DNA]</scope>
    <source>
        <strain evidence="3 4">DSM 15700</strain>
    </source>
</reference>
<sequence>MGRFRSGNHTPCVLALAVTGAEAGTEGDRTNGVRSDRMGGMSGSNELGEFLRSRRAVLRPEDVGIPGYGVRRVPGLRREELAMLAGVSPTYYARLEQGLSTNASEAVIASLAQALQLGTDEQAHLFNLARPKRSPRRRAPIKHDHAREGMLRLVHSIGDIPAVILGRRSEVLGWNELGHRLVAGHLAFDSPEHVLDRPNMTRMLFLDEHTKELYREWDEEAERAVASLRVLSGRNQDDPELATLVGELSVKSAEFCKLWARHPVDRCVSGMKLFQHPEVGELDLGFEVLTPPDDSGHRILVYTAATVEAASALELLVREGERQPVGSVVGRGDGAPRFRR</sequence>
<evidence type="ECO:0000313" key="3">
    <source>
        <dbReference type="EMBL" id="RPF21616.1"/>
    </source>
</evidence>
<feature type="domain" description="HTH cro/C1-type" evidence="2">
    <location>
        <begin position="75"/>
        <end position="122"/>
    </location>
</feature>
<proteinExistence type="predicted"/>
<dbReference type="PROSITE" id="PS50943">
    <property type="entry name" value="HTH_CROC1"/>
    <property type="match status" value="1"/>
</dbReference>
<dbReference type="Proteomes" id="UP000280501">
    <property type="component" value="Unassembled WGS sequence"/>
</dbReference>
<keyword evidence="4" id="KW-1185">Reference proteome</keyword>
<dbReference type="PANTHER" id="PTHR35010">
    <property type="entry name" value="BLL4672 PROTEIN-RELATED"/>
    <property type="match status" value="1"/>
</dbReference>
<evidence type="ECO:0000259" key="2">
    <source>
        <dbReference type="PROSITE" id="PS50943"/>
    </source>
</evidence>
<dbReference type="Pfam" id="PF13560">
    <property type="entry name" value="HTH_31"/>
    <property type="match status" value="1"/>
</dbReference>
<dbReference type="Gene3D" id="3.30.450.180">
    <property type="match status" value="1"/>
</dbReference>
<dbReference type="Pfam" id="PF17765">
    <property type="entry name" value="MLTR_LBD"/>
    <property type="match status" value="1"/>
</dbReference>
<feature type="compositionally biased region" description="Basic and acidic residues" evidence="1">
    <location>
        <begin position="26"/>
        <end position="37"/>
    </location>
</feature>
<feature type="region of interest" description="Disordered" evidence="1">
    <location>
        <begin position="24"/>
        <end position="46"/>
    </location>
</feature>
<dbReference type="InterPro" id="IPR041413">
    <property type="entry name" value="MLTR_LBD"/>
</dbReference>
<dbReference type="PANTHER" id="PTHR35010:SF2">
    <property type="entry name" value="BLL4672 PROTEIN"/>
    <property type="match status" value="1"/>
</dbReference>
<dbReference type="SUPFAM" id="SSF47413">
    <property type="entry name" value="lambda repressor-like DNA-binding domains"/>
    <property type="match status" value="1"/>
</dbReference>
<dbReference type="SMART" id="SM00530">
    <property type="entry name" value="HTH_XRE"/>
    <property type="match status" value="1"/>
</dbReference>
<name>A0A3N4YQ52_9MICO</name>
<organism evidence="3 4">
    <name type="scientific">Myceligenerans xiligouense</name>
    <dbReference type="NCBI Taxonomy" id="253184"/>
    <lineage>
        <taxon>Bacteria</taxon>
        <taxon>Bacillati</taxon>
        <taxon>Actinomycetota</taxon>
        <taxon>Actinomycetes</taxon>
        <taxon>Micrococcales</taxon>
        <taxon>Promicromonosporaceae</taxon>
        <taxon>Myceligenerans</taxon>
    </lineage>
</organism>
<dbReference type="Gene3D" id="1.10.260.40">
    <property type="entry name" value="lambda repressor-like DNA-binding domains"/>
    <property type="match status" value="1"/>
</dbReference>